<dbReference type="InterPro" id="IPR047192">
    <property type="entry name" value="Euk_RPA1_DBD_C"/>
</dbReference>
<keyword evidence="5" id="KW-0238">DNA-binding</keyword>
<proteinExistence type="inferred from homology"/>
<sequence>MAYKKLRQLATNGQAGNIKVKIIRMWKSINFASDELMSLDMILMDEQGDTIRATIWKNLIDNYKSKITEGFIYELSNFKVQEDIKYRPVNNTLKIVFLYNTNVKKVEEDTDRFHQDHYFEFASTDTLLARKNLDKQCSDVIGLLTKIKQIESRTILKNSSNPRQRDIREIELLISSDQKVRITLWGDLAHSLSEDVVGKHTVLIVTTTMVEGLQGMLSLKTTNGSRLYKDLDIPETWKFIGSVPYEENFPKLMQVDRSTQGTLEDQMFFNRRTLQEITQMRHDNPTSQDFIFTSKATVDQLDNDLWWYMSCNDCNKLCTKIASKYHCSKCNKCPEATTPRYWIRLQISDHTATTTCSIFDDEAQRLLKTTITNLLDSLNGNSEQVPKIIHQLCGRTLIFRFKLSDQNLTQGKEYYLVKRTFDTDDKLEMKHMDDKDKGNNNNGLTIRNSAGMVSHVDVLEEISNDKSCGKGEDVSTTKLAKKRRRRAQIVISSDEESTKNCKRKVKVPHTKSKKRVCLTEDADVDYDFAEKEYAVEQALKTAERLGKRLYRKKMRGDAAENSKKKDKTKDSNKATRRSRQKRGRISMCTQKTDTQLTEDIEEANANKTSNINENECSNIDDSEAVDEQAICGQKGLSKLIAGKKRKPEALRKDRESKIMNVVNKYSKKSKAKVRKPPQERRKEQTIVVHNKISENKEDQQSNSLKDVIVNDNTLEEITAEGINENLSINEPEEVCGKKNRDKNTIPVEGIIAGNIVKENIPDKINVETNNISITREGIAETNDNTVTIPNEDNTKSRNEIGSTQEEENGTSRNNHGQKRVPVKGNQGTRIYKSTRTRTLPARYRN</sequence>
<evidence type="ECO:0000256" key="6">
    <source>
        <dbReference type="SAM" id="MobiDB-lite"/>
    </source>
</evidence>
<feature type="region of interest" description="Disordered" evidence="6">
    <location>
        <begin position="782"/>
        <end position="828"/>
    </location>
</feature>
<name>A0ABC8YKM3_9POAL</name>
<feature type="compositionally biased region" description="Basic and acidic residues" evidence="6">
    <location>
        <begin position="555"/>
        <end position="573"/>
    </location>
</feature>
<evidence type="ECO:0000256" key="4">
    <source>
        <dbReference type="ARBA" id="ARBA00022833"/>
    </source>
</evidence>
<dbReference type="Pfam" id="PF08646">
    <property type="entry name" value="Rep_fac-A_C"/>
    <property type="match status" value="1"/>
</dbReference>
<evidence type="ECO:0000259" key="9">
    <source>
        <dbReference type="Pfam" id="PF16900"/>
    </source>
</evidence>
<dbReference type="PANTHER" id="PTHR47165:SF4">
    <property type="entry name" value="OS03G0429900 PROTEIN"/>
    <property type="match status" value="1"/>
</dbReference>
<dbReference type="InterPro" id="IPR031657">
    <property type="entry name" value="REPA_OB_2"/>
</dbReference>
<dbReference type="Pfam" id="PF02721">
    <property type="entry name" value="DUF223"/>
    <property type="match status" value="1"/>
</dbReference>
<feature type="compositionally biased region" description="Polar residues" evidence="6">
    <location>
        <begin position="782"/>
        <end position="791"/>
    </location>
</feature>
<feature type="domain" description="Replication protein A OB" evidence="9">
    <location>
        <begin position="136"/>
        <end position="229"/>
    </location>
</feature>
<evidence type="ECO:0000256" key="5">
    <source>
        <dbReference type="ARBA" id="ARBA00023125"/>
    </source>
</evidence>
<feature type="domain" description="Replication factor A C-terminal" evidence="8">
    <location>
        <begin position="292"/>
        <end position="407"/>
    </location>
</feature>
<dbReference type="PANTHER" id="PTHR47165">
    <property type="entry name" value="OS03G0429900 PROTEIN"/>
    <property type="match status" value="1"/>
</dbReference>
<dbReference type="Pfam" id="PF16900">
    <property type="entry name" value="REPA_OB_2"/>
    <property type="match status" value="1"/>
</dbReference>
<evidence type="ECO:0000313" key="10">
    <source>
        <dbReference type="EMBL" id="CAL4942575.1"/>
    </source>
</evidence>
<gene>
    <name evidence="10" type="ORF">URODEC1_LOCUS33659</name>
</gene>
<keyword evidence="4" id="KW-0862">Zinc</keyword>
<evidence type="ECO:0000259" key="8">
    <source>
        <dbReference type="Pfam" id="PF08646"/>
    </source>
</evidence>
<feature type="domain" description="Replication protein A 70 kDa DNA-binding subunit B/D first OB fold" evidence="7">
    <location>
        <begin position="3"/>
        <end position="105"/>
    </location>
</feature>
<keyword evidence="2" id="KW-0479">Metal-binding</keyword>
<dbReference type="InterPro" id="IPR013955">
    <property type="entry name" value="Rep_factor-A_C"/>
</dbReference>
<evidence type="ECO:0000313" key="11">
    <source>
        <dbReference type="Proteomes" id="UP001497457"/>
    </source>
</evidence>
<dbReference type="CDD" id="cd04480">
    <property type="entry name" value="RPA1_DBD_A_like"/>
    <property type="match status" value="1"/>
</dbReference>
<dbReference type="EMBL" id="OZ075126">
    <property type="protein sequence ID" value="CAL4942575.1"/>
    <property type="molecule type" value="Genomic_DNA"/>
</dbReference>
<dbReference type="InterPro" id="IPR003871">
    <property type="entry name" value="RFA1B/D_OB_1st"/>
</dbReference>
<evidence type="ECO:0000256" key="2">
    <source>
        <dbReference type="ARBA" id="ARBA00022723"/>
    </source>
</evidence>
<reference evidence="10 11" key="2">
    <citation type="submission" date="2024-10" db="EMBL/GenBank/DDBJ databases">
        <authorList>
            <person name="Ryan C."/>
        </authorList>
    </citation>
    <scope>NUCLEOTIDE SEQUENCE [LARGE SCALE GENOMIC DNA]</scope>
</reference>
<keyword evidence="3" id="KW-0863">Zinc-finger</keyword>
<dbReference type="AlphaFoldDB" id="A0ABC8YKM3"/>
<dbReference type="GO" id="GO:0008270">
    <property type="term" value="F:zinc ion binding"/>
    <property type="evidence" value="ECO:0007669"/>
    <property type="project" value="UniProtKB-KW"/>
</dbReference>
<dbReference type="SUPFAM" id="SSF50249">
    <property type="entry name" value="Nucleic acid-binding proteins"/>
    <property type="match status" value="3"/>
</dbReference>
<protein>
    <submittedName>
        <fullName evidence="10">Uncharacterized protein</fullName>
    </submittedName>
</protein>
<reference evidence="11" key="1">
    <citation type="submission" date="2024-06" db="EMBL/GenBank/DDBJ databases">
        <authorList>
            <person name="Ryan C."/>
        </authorList>
    </citation>
    <scope>NUCLEOTIDE SEQUENCE [LARGE SCALE GENOMIC DNA]</scope>
</reference>
<accession>A0ABC8YKM3</accession>
<comment type="similarity">
    <text evidence="1">Belongs to the replication factor A protein 1 family.</text>
</comment>
<feature type="region of interest" description="Disordered" evidence="6">
    <location>
        <begin position="553"/>
        <end position="587"/>
    </location>
</feature>
<dbReference type="GO" id="GO:0003677">
    <property type="term" value="F:DNA binding"/>
    <property type="evidence" value="ECO:0007669"/>
    <property type="project" value="UniProtKB-KW"/>
</dbReference>
<dbReference type="InterPro" id="IPR012340">
    <property type="entry name" value="NA-bd_OB-fold"/>
</dbReference>
<feature type="compositionally biased region" description="Basic residues" evidence="6">
    <location>
        <begin position="574"/>
        <end position="584"/>
    </location>
</feature>
<evidence type="ECO:0000256" key="1">
    <source>
        <dbReference type="ARBA" id="ARBA00005690"/>
    </source>
</evidence>
<dbReference type="CDD" id="cd04476">
    <property type="entry name" value="RPA1_DBD_C"/>
    <property type="match status" value="1"/>
</dbReference>
<dbReference type="Proteomes" id="UP001497457">
    <property type="component" value="Chromosome 16b"/>
</dbReference>
<evidence type="ECO:0000259" key="7">
    <source>
        <dbReference type="Pfam" id="PF02721"/>
    </source>
</evidence>
<organism evidence="10 11">
    <name type="scientific">Urochloa decumbens</name>
    <dbReference type="NCBI Taxonomy" id="240449"/>
    <lineage>
        <taxon>Eukaryota</taxon>
        <taxon>Viridiplantae</taxon>
        <taxon>Streptophyta</taxon>
        <taxon>Embryophyta</taxon>
        <taxon>Tracheophyta</taxon>
        <taxon>Spermatophyta</taxon>
        <taxon>Magnoliopsida</taxon>
        <taxon>Liliopsida</taxon>
        <taxon>Poales</taxon>
        <taxon>Poaceae</taxon>
        <taxon>PACMAD clade</taxon>
        <taxon>Panicoideae</taxon>
        <taxon>Panicodae</taxon>
        <taxon>Paniceae</taxon>
        <taxon>Melinidinae</taxon>
        <taxon>Urochloa</taxon>
    </lineage>
</organism>
<keyword evidence="11" id="KW-1185">Reference proteome</keyword>
<evidence type="ECO:0000256" key="3">
    <source>
        <dbReference type="ARBA" id="ARBA00022771"/>
    </source>
</evidence>
<dbReference type="Gene3D" id="2.40.50.140">
    <property type="entry name" value="Nucleic acid-binding proteins"/>
    <property type="match status" value="3"/>
</dbReference>